<dbReference type="PANTHER" id="PTHR34989:SF1">
    <property type="entry name" value="PROTEIN HDED"/>
    <property type="match status" value="1"/>
</dbReference>
<keyword evidence="1" id="KW-0472">Membrane</keyword>
<dbReference type="Pfam" id="PF03729">
    <property type="entry name" value="DUF308"/>
    <property type="match status" value="2"/>
</dbReference>
<dbReference type="PANTHER" id="PTHR34989">
    <property type="entry name" value="PROTEIN HDED"/>
    <property type="match status" value="1"/>
</dbReference>
<comment type="caution">
    <text evidence="2">The sequence shown here is derived from an EMBL/GenBank/DDBJ whole genome shotgun (WGS) entry which is preliminary data.</text>
</comment>
<evidence type="ECO:0000313" key="2">
    <source>
        <dbReference type="EMBL" id="PWF41742.1"/>
    </source>
</evidence>
<keyword evidence="1" id="KW-0812">Transmembrane</keyword>
<feature type="transmembrane region" description="Helical" evidence="1">
    <location>
        <begin position="124"/>
        <end position="145"/>
    </location>
</feature>
<dbReference type="RefSeq" id="WP_106759880.1">
    <property type="nucleotide sequence ID" value="NZ_PXWF02000309.1"/>
</dbReference>
<keyword evidence="1" id="KW-1133">Transmembrane helix</keyword>
<reference evidence="2 3" key="1">
    <citation type="submission" date="2018-04" db="EMBL/GenBank/DDBJ databases">
        <title>Massilia violaceinigra sp. nov., a novel purple-pigmented bacterium isolated from Tianshan glacier, Xinjiang, China.</title>
        <authorList>
            <person name="Wang H."/>
        </authorList>
    </citation>
    <scope>NUCLEOTIDE SEQUENCE [LARGE SCALE GENOMIC DNA]</scope>
    <source>
        <strain evidence="2 3">B448-2</strain>
    </source>
</reference>
<sequence length="196" mass="20748">MTETLLRSWKMLALRGAIALLFGVLAAMWPGLTLLWLVALFAAFALLGGVVCIAAAVRHRKSDRSWWLWLLLGVASVAAAAGAMAYPTITSLVLILFIGANALVTGVIDIAIAVRLRKHIENEVLLGFGGAVSILFGAIVLLFPAGAGALALVWLISLYAIASGVLLLAAAWRVRAWEREAHGRGGQTLRQAREGG</sequence>
<proteinExistence type="predicted"/>
<dbReference type="AlphaFoldDB" id="A0A2U2HE81"/>
<dbReference type="InterPro" id="IPR052712">
    <property type="entry name" value="Acid_resist_chaperone_HdeD"/>
</dbReference>
<dbReference type="OrthoDB" id="193343at2"/>
<evidence type="ECO:0008006" key="4">
    <source>
        <dbReference type="Google" id="ProtNLM"/>
    </source>
</evidence>
<feature type="transmembrane region" description="Helical" evidence="1">
    <location>
        <begin position="35"/>
        <end position="57"/>
    </location>
</feature>
<dbReference type="EMBL" id="PXWF02000309">
    <property type="protein sequence ID" value="PWF41742.1"/>
    <property type="molecule type" value="Genomic_DNA"/>
</dbReference>
<feature type="transmembrane region" description="Helical" evidence="1">
    <location>
        <begin position="66"/>
        <end position="86"/>
    </location>
</feature>
<name>A0A2U2HE81_9BURK</name>
<dbReference type="InterPro" id="IPR005325">
    <property type="entry name" value="DUF308_memb"/>
</dbReference>
<organism evidence="2 3">
    <name type="scientific">Massilia glaciei</name>
    <dbReference type="NCBI Taxonomy" id="1524097"/>
    <lineage>
        <taxon>Bacteria</taxon>
        <taxon>Pseudomonadati</taxon>
        <taxon>Pseudomonadota</taxon>
        <taxon>Betaproteobacteria</taxon>
        <taxon>Burkholderiales</taxon>
        <taxon>Oxalobacteraceae</taxon>
        <taxon>Telluria group</taxon>
        <taxon>Massilia</taxon>
    </lineage>
</organism>
<evidence type="ECO:0000256" key="1">
    <source>
        <dbReference type="SAM" id="Phobius"/>
    </source>
</evidence>
<gene>
    <name evidence="2" type="ORF">C7C56_024005</name>
</gene>
<dbReference type="Proteomes" id="UP000241421">
    <property type="component" value="Unassembled WGS sequence"/>
</dbReference>
<feature type="transmembrane region" description="Helical" evidence="1">
    <location>
        <begin position="12"/>
        <end position="29"/>
    </location>
</feature>
<accession>A0A2U2HE81</accession>
<feature type="transmembrane region" description="Helical" evidence="1">
    <location>
        <begin position="151"/>
        <end position="172"/>
    </location>
</feature>
<feature type="transmembrane region" description="Helical" evidence="1">
    <location>
        <begin position="92"/>
        <end position="112"/>
    </location>
</feature>
<evidence type="ECO:0000313" key="3">
    <source>
        <dbReference type="Proteomes" id="UP000241421"/>
    </source>
</evidence>
<protein>
    <recommendedName>
        <fullName evidence="4">HdeD family acid-resistance protein</fullName>
    </recommendedName>
</protein>
<keyword evidence="3" id="KW-1185">Reference proteome</keyword>
<dbReference type="GO" id="GO:0005886">
    <property type="term" value="C:plasma membrane"/>
    <property type="evidence" value="ECO:0007669"/>
    <property type="project" value="TreeGrafter"/>
</dbReference>